<sequence length="151" mass="16593">MTAAGVPRPRVTVATVVARDGRLLFVEEESPDGYVINQPAGHLEAGESLAEAAVRETLEESAWRVRLTHLVGIYQWRAPNGQAFVRVGFAAQPLAHESGRPLDAGIHRALWLTPTEVRAERARLRSPLVEALLDDWLAGSRFPLSMTHLAK</sequence>
<dbReference type="Proteomes" id="UP001364472">
    <property type="component" value="Unassembled WGS sequence"/>
</dbReference>
<protein>
    <recommendedName>
        <fullName evidence="3 4">Phosphatase NudJ</fullName>
        <ecNumber evidence="4">3.6.1.-</ecNumber>
    </recommendedName>
</protein>
<evidence type="ECO:0000256" key="1">
    <source>
        <dbReference type="ARBA" id="ARBA00007608"/>
    </source>
</evidence>
<evidence type="ECO:0000313" key="7">
    <source>
        <dbReference type="Proteomes" id="UP001364472"/>
    </source>
</evidence>
<reference evidence="6 7" key="1">
    <citation type="journal article" date="2016" name="Antonie Van Leeuwenhoek">
        <title>Denitratimonas tolerans gen. nov., sp. nov., a denitrifying bacterium isolated from a bioreactor for tannery wastewater treatment.</title>
        <authorList>
            <person name="Han S.I."/>
            <person name="Kim J.O."/>
            <person name="Lee Y.R."/>
            <person name="Ekpeghere K.I."/>
            <person name="Koh S.C."/>
            <person name="Whang K.S."/>
        </authorList>
    </citation>
    <scope>NUCLEOTIDE SEQUENCE [LARGE SCALE GENOMIC DNA]</scope>
    <source>
        <strain evidence="6 7">KACC 17565</strain>
    </source>
</reference>
<dbReference type="InterPro" id="IPR000086">
    <property type="entry name" value="NUDIX_hydrolase_dom"/>
</dbReference>
<comment type="similarity">
    <text evidence="1 4">Belongs to the Nudix hydrolase family. NudJ subfamily.</text>
</comment>
<dbReference type="Pfam" id="PF00293">
    <property type="entry name" value="NUDIX"/>
    <property type="match status" value="1"/>
</dbReference>
<dbReference type="CDD" id="cd03675">
    <property type="entry name" value="NUDIX_Hydrolase"/>
    <property type="match status" value="1"/>
</dbReference>
<dbReference type="InterPro" id="IPR015797">
    <property type="entry name" value="NUDIX_hydrolase-like_dom_sf"/>
</dbReference>
<evidence type="ECO:0000313" key="6">
    <source>
        <dbReference type="EMBL" id="MEJ1248362.1"/>
    </source>
</evidence>
<evidence type="ECO:0000256" key="4">
    <source>
        <dbReference type="RuleBase" id="RU364043"/>
    </source>
</evidence>
<dbReference type="PANTHER" id="PTHR43222">
    <property type="entry name" value="NUDIX HYDROLASE 23"/>
    <property type="match status" value="1"/>
</dbReference>
<dbReference type="GO" id="GO:0004787">
    <property type="term" value="F:thiamine diphosphate phosphatase activity"/>
    <property type="evidence" value="ECO:0007669"/>
    <property type="project" value="InterPro"/>
</dbReference>
<name>A0AAW9R1N0_9GAMM</name>
<dbReference type="RefSeq" id="WP_337334084.1">
    <property type="nucleotide sequence ID" value="NZ_JBBDHC010000002.1"/>
</dbReference>
<dbReference type="EMBL" id="JBBDHC010000002">
    <property type="protein sequence ID" value="MEJ1248362.1"/>
    <property type="molecule type" value="Genomic_DNA"/>
</dbReference>
<dbReference type="Gene3D" id="3.90.79.10">
    <property type="entry name" value="Nucleoside Triphosphate Pyrophosphohydrolase"/>
    <property type="match status" value="1"/>
</dbReference>
<evidence type="ECO:0000259" key="5">
    <source>
        <dbReference type="PROSITE" id="PS51462"/>
    </source>
</evidence>
<evidence type="ECO:0000256" key="3">
    <source>
        <dbReference type="ARBA" id="ARBA00015552"/>
    </source>
</evidence>
<dbReference type="AlphaFoldDB" id="A0AAW9R1N0"/>
<proteinExistence type="inferred from homology"/>
<dbReference type="PROSITE" id="PS51462">
    <property type="entry name" value="NUDIX"/>
    <property type="match status" value="1"/>
</dbReference>
<keyword evidence="7" id="KW-1185">Reference proteome</keyword>
<dbReference type="PANTHER" id="PTHR43222:SF11">
    <property type="entry name" value="PHOSPHATASE NUDJ"/>
    <property type="match status" value="1"/>
</dbReference>
<dbReference type="EC" id="3.6.1.-" evidence="4"/>
<dbReference type="SUPFAM" id="SSF55811">
    <property type="entry name" value="Nudix"/>
    <property type="match status" value="1"/>
</dbReference>
<dbReference type="GO" id="GO:0017111">
    <property type="term" value="F:ribonucleoside triphosphate phosphatase activity"/>
    <property type="evidence" value="ECO:0007669"/>
    <property type="project" value="InterPro"/>
</dbReference>
<keyword evidence="4 6" id="KW-0378">Hydrolase</keyword>
<dbReference type="InterPro" id="IPR033713">
    <property type="entry name" value="NudJ"/>
</dbReference>
<comment type="cofactor">
    <cofactor evidence="4">
        <name>Mg(2+)</name>
        <dbReference type="ChEBI" id="CHEBI:18420"/>
    </cofactor>
</comment>
<comment type="caution">
    <text evidence="6">The sequence shown here is derived from an EMBL/GenBank/DDBJ whole genome shotgun (WGS) entry which is preliminary data.</text>
</comment>
<accession>A0AAW9R1N0</accession>
<keyword evidence="4" id="KW-0460">Magnesium</keyword>
<feature type="domain" description="Nudix hydrolase" evidence="5">
    <location>
        <begin position="7"/>
        <end position="134"/>
    </location>
</feature>
<dbReference type="GO" id="GO:0017110">
    <property type="term" value="F:nucleoside diphosphate phosphatase activity"/>
    <property type="evidence" value="ECO:0007669"/>
    <property type="project" value="InterPro"/>
</dbReference>
<organism evidence="6 7">
    <name type="scientific">Denitratimonas tolerans</name>
    <dbReference type="NCBI Taxonomy" id="1338420"/>
    <lineage>
        <taxon>Bacteria</taxon>
        <taxon>Pseudomonadati</taxon>
        <taxon>Pseudomonadota</taxon>
        <taxon>Gammaproteobacteria</taxon>
        <taxon>Lysobacterales</taxon>
        <taxon>Lysobacteraceae</taxon>
        <taxon>Denitratimonas</taxon>
    </lineage>
</organism>
<gene>
    <name evidence="4" type="primary">nudJ</name>
    <name evidence="6" type="ORF">WB794_01540</name>
</gene>
<evidence type="ECO:0000256" key="2">
    <source>
        <dbReference type="ARBA" id="ARBA00011245"/>
    </source>
</evidence>
<comment type="subunit">
    <text evidence="2 4">Monomer.</text>
</comment>